<evidence type="ECO:0000313" key="5">
    <source>
        <dbReference type="EMBL" id="KAJ4482221.1"/>
    </source>
</evidence>
<dbReference type="InterPro" id="IPR046341">
    <property type="entry name" value="SET_dom_sf"/>
</dbReference>
<reference evidence="5" key="1">
    <citation type="submission" date="2022-08" db="EMBL/GenBank/DDBJ databases">
        <title>A Global Phylogenomic Analysis of the Shiitake Genus Lentinula.</title>
        <authorList>
            <consortium name="DOE Joint Genome Institute"/>
            <person name="Sierra-Patev S."/>
            <person name="Min B."/>
            <person name="Naranjo-Ortiz M."/>
            <person name="Looney B."/>
            <person name="Konkel Z."/>
            <person name="Slot J.C."/>
            <person name="Sakamoto Y."/>
            <person name="Steenwyk J.L."/>
            <person name="Rokas A."/>
            <person name="Carro J."/>
            <person name="Camarero S."/>
            <person name="Ferreira P."/>
            <person name="Molpeceres G."/>
            <person name="Ruiz-Duenas F.J."/>
            <person name="Serrano A."/>
            <person name="Henrissat B."/>
            <person name="Drula E."/>
            <person name="Hughes K.W."/>
            <person name="Mata J.L."/>
            <person name="Ishikawa N.K."/>
            <person name="Vargas-Isla R."/>
            <person name="Ushijima S."/>
            <person name="Smith C.A."/>
            <person name="Ahrendt S."/>
            <person name="Andreopoulos W."/>
            <person name="He G."/>
            <person name="Labutti K."/>
            <person name="Lipzen A."/>
            <person name="Ng V."/>
            <person name="Riley R."/>
            <person name="Sandor L."/>
            <person name="Barry K."/>
            <person name="Martinez A.T."/>
            <person name="Xiao Y."/>
            <person name="Gibbons J.G."/>
            <person name="Terashima K."/>
            <person name="Grigoriev I.V."/>
            <person name="Hibbett D.S."/>
        </authorList>
    </citation>
    <scope>NUCLEOTIDE SEQUENCE</scope>
    <source>
        <strain evidence="5">JLM2183</strain>
    </source>
</reference>
<dbReference type="PANTHER" id="PTHR11079:SF156">
    <property type="entry name" value="INACTIVE TRNA-SPECIFIC ADENOSINE DEAMINASE-LIKE PROTEIN 3-RELATED"/>
    <property type="match status" value="1"/>
</dbReference>
<dbReference type="EMBL" id="JAOTPV010000005">
    <property type="protein sequence ID" value="KAJ4482221.1"/>
    <property type="molecule type" value="Genomic_DNA"/>
</dbReference>
<dbReference type="SUPFAM" id="SSF53927">
    <property type="entry name" value="Cytidine deaminase-like"/>
    <property type="match status" value="1"/>
</dbReference>
<evidence type="ECO:0000259" key="4">
    <source>
        <dbReference type="PROSITE" id="PS51747"/>
    </source>
</evidence>
<name>A0A9W9AGI0_9AGAR</name>
<dbReference type="InterPro" id="IPR002125">
    <property type="entry name" value="CMP_dCMP_dom"/>
</dbReference>
<dbReference type="CDD" id="cd01285">
    <property type="entry name" value="nucleoside_deaminase"/>
    <property type="match status" value="1"/>
</dbReference>
<dbReference type="AlphaFoldDB" id="A0A9W9AGI0"/>
<accession>A0A9W9AGI0</accession>
<organism evidence="5 6">
    <name type="scientific">Lentinula aciculospora</name>
    <dbReference type="NCBI Taxonomy" id="153920"/>
    <lineage>
        <taxon>Eukaryota</taxon>
        <taxon>Fungi</taxon>
        <taxon>Dikarya</taxon>
        <taxon>Basidiomycota</taxon>
        <taxon>Agaricomycotina</taxon>
        <taxon>Agaricomycetes</taxon>
        <taxon>Agaricomycetidae</taxon>
        <taxon>Agaricales</taxon>
        <taxon>Marasmiineae</taxon>
        <taxon>Omphalotaceae</taxon>
        <taxon>Lentinula</taxon>
    </lineage>
</organism>
<dbReference type="CDD" id="cd10540">
    <property type="entry name" value="SET_SpSet7-like"/>
    <property type="match status" value="1"/>
</dbReference>
<feature type="domain" description="SET" evidence="3">
    <location>
        <begin position="16"/>
        <end position="124"/>
    </location>
</feature>
<dbReference type="Gene3D" id="3.40.140.10">
    <property type="entry name" value="Cytidine Deaminase, domain 2"/>
    <property type="match status" value="1"/>
</dbReference>
<dbReference type="Pfam" id="PF00856">
    <property type="entry name" value="SET"/>
    <property type="match status" value="1"/>
</dbReference>
<comment type="caution">
    <text evidence="5">The sequence shown here is derived from an EMBL/GenBank/DDBJ whole genome shotgun (WGS) entry which is preliminary data.</text>
</comment>
<evidence type="ECO:0000313" key="6">
    <source>
        <dbReference type="Proteomes" id="UP001150266"/>
    </source>
</evidence>
<dbReference type="GO" id="GO:0008033">
    <property type="term" value="P:tRNA processing"/>
    <property type="evidence" value="ECO:0007669"/>
    <property type="project" value="UniProtKB-KW"/>
</dbReference>
<evidence type="ECO:0000259" key="3">
    <source>
        <dbReference type="PROSITE" id="PS50280"/>
    </source>
</evidence>
<dbReference type="InterPro" id="IPR001214">
    <property type="entry name" value="SET_dom"/>
</dbReference>
<keyword evidence="1" id="KW-0819">tRNA processing</keyword>
<evidence type="ECO:0000256" key="2">
    <source>
        <dbReference type="ARBA" id="ARBA00038160"/>
    </source>
</evidence>
<dbReference type="SMART" id="SM00317">
    <property type="entry name" value="SET"/>
    <property type="match status" value="1"/>
</dbReference>
<gene>
    <name evidence="5" type="ORF">J3R30DRAFT_3699640</name>
</gene>
<feature type="domain" description="CMP/dCMP-type deaminase" evidence="4">
    <location>
        <begin position="304"/>
        <end position="429"/>
    </location>
</feature>
<dbReference type="PROSITE" id="PS51747">
    <property type="entry name" value="CYT_DCMP_DEAMINASES_2"/>
    <property type="match status" value="1"/>
</dbReference>
<proteinExistence type="inferred from homology"/>
<evidence type="ECO:0000256" key="1">
    <source>
        <dbReference type="ARBA" id="ARBA00022694"/>
    </source>
</evidence>
<dbReference type="SUPFAM" id="SSF82199">
    <property type="entry name" value="SET domain"/>
    <property type="match status" value="1"/>
</dbReference>
<protein>
    <submittedName>
        <fullName evidence="5">Cytidine deaminase-like protein</fullName>
    </submittedName>
</protein>
<keyword evidence="6" id="KW-1185">Reference proteome</keyword>
<dbReference type="Pfam" id="PF00383">
    <property type="entry name" value="dCMP_cyt_deam_1"/>
    <property type="match status" value="1"/>
</dbReference>
<dbReference type="OrthoDB" id="3180714at2759"/>
<dbReference type="PANTHER" id="PTHR11079">
    <property type="entry name" value="CYTOSINE DEAMINASE FAMILY MEMBER"/>
    <property type="match status" value="1"/>
</dbReference>
<dbReference type="GO" id="GO:0005634">
    <property type="term" value="C:nucleus"/>
    <property type="evidence" value="ECO:0007669"/>
    <property type="project" value="TreeGrafter"/>
</dbReference>
<comment type="similarity">
    <text evidence="2">Belongs to the cytidine and deoxycytidylate deaminase family. ADAT3 subfamily.</text>
</comment>
<sequence>MFVPPSFNAPEHLNSTGCRIKYSEGKGRGVFASRKIQRNTVVEISPVLFCGVEEYENFGKSTVLDHYTFKWKDGRTALALGLGSLFNHSTSPNVSYTLDSHTDSIRYEAVRDIYPDEELCIFYGHKLQFDPLDVSVSAIDPEPEDGWGGLSAVGNDSERPLENADPNEIVDELSLPFTMLKPPPEEEDSTSIRTVLAWVVDVPEPRHITALIKWLKTSGLEDPNLGHLKRIRKQDNRTTLLLSVDPTPPQLPVELGLARPSQIPVPSSAAMTLTSLRLKSTFWPTFYAPKRKGEVEPWSRGKVAWAREAMQVVVTEALKAQSEGELPVSAFMPVSYDEGENEKIVVARDTRTSASHPLRHAVLNLIRRVADSNLVHSSSSEHGSNYLLTGKMVFLSHEPCIMCSMALLHSRVKQIFYLNPMNKTGGCGSVICLPFLQGVNHRFEIFVWKEPVSNLVINETLDV</sequence>
<dbReference type="Proteomes" id="UP001150266">
    <property type="component" value="Unassembled WGS sequence"/>
</dbReference>
<dbReference type="GO" id="GO:0052717">
    <property type="term" value="F:tRNA-specific adenosine-34 deaminase activity"/>
    <property type="evidence" value="ECO:0007669"/>
    <property type="project" value="TreeGrafter"/>
</dbReference>
<dbReference type="PROSITE" id="PS50280">
    <property type="entry name" value="SET"/>
    <property type="match status" value="1"/>
</dbReference>
<dbReference type="Gene3D" id="2.170.270.10">
    <property type="entry name" value="SET domain"/>
    <property type="match status" value="1"/>
</dbReference>
<dbReference type="InterPro" id="IPR016193">
    <property type="entry name" value="Cytidine_deaminase-like"/>
</dbReference>
<dbReference type="GO" id="GO:0005737">
    <property type="term" value="C:cytoplasm"/>
    <property type="evidence" value="ECO:0007669"/>
    <property type="project" value="TreeGrafter"/>
</dbReference>